<feature type="domain" description="Glycoside hydrolase family 65 N-terminal" evidence="7">
    <location>
        <begin position="12"/>
        <end position="264"/>
    </location>
</feature>
<keyword evidence="2" id="KW-0328">Glycosyltransferase</keyword>
<evidence type="ECO:0000259" key="7">
    <source>
        <dbReference type="Pfam" id="PF03636"/>
    </source>
</evidence>
<dbReference type="RefSeq" id="WP_341876450.1">
    <property type="nucleotide sequence ID" value="NZ_CP121687.1"/>
</dbReference>
<dbReference type="PIRSF" id="PIRSF036289">
    <property type="entry name" value="Glycosyl_hydrolase_malt_phosph"/>
    <property type="match status" value="1"/>
</dbReference>
<dbReference type="InterPro" id="IPR037018">
    <property type="entry name" value="GH65_N"/>
</dbReference>
<evidence type="ECO:0000256" key="2">
    <source>
        <dbReference type="ARBA" id="ARBA00022676"/>
    </source>
</evidence>
<gene>
    <name evidence="8" type="ORF">QBE51_11705</name>
</gene>
<dbReference type="InterPro" id="IPR005194">
    <property type="entry name" value="Glyco_hydro_65_C"/>
</dbReference>
<dbReference type="Pfam" id="PF03636">
    <property type="entry name" value="Glyco_hydro_65N"/>
    <property type="match status" value="1"/>
</dbReference>
<name>A0ABZ2Y4Q8_9FIRM</name>
<dbReference type="InterPro" id="IPR011013">
    <property type="entry name" value="Gal_mutarotase_sf_dom"/>
</dbReference>
<proteinExistence type="inferred from homology"/>
<dbReference type="PANTHER" id="PTHR11051:SF8">
    <property type="entry name" value="PROTEIN-GLUCOSYLGALACTOSYLHYDROXYLYSINE GLUCOSIDASE"/>
    <property type="match status" value="1"/>
</dbReference>
<evidence type="ECO:0000259" key="6">
    <source>
        <dbReference type="Pfam" id="PF03633"/>
    </source>
</evidence>
<dbReference type="InterPro" id="IPR017045">
    <property type="entry name" value="Malt_Pase/Glycosyl_Hdrlase"/>
</dbReference>
<accession>A0ABZ2Y4Q8</accession>
<evidence type="ECO:0000256" key="4">
    <source>
        <dbReference type="SAM" id="Coils"/>
    </source>
</evidence>
<evidence type="ECO:0000256" key="1">
    <source>
        <dbReference type="ARBA" id="ARBA00006768"/>
    </source>
</evidence>
<dbReference type="Pfam" id="PF03632">
    <property type="entry name" value="Glyco_hydro_65m"/>
    <property type="match status" value="1"/>
</dbReference>
<keyword evidence="8" id="KW-0378">Hydrolase</keyword>
<dbReference type="InterPro" id="IPR005196">
    <property type="entry name" value="Glyco_hydro_65_N"/>
</dbReference>
<dbReference type="GO" id="GO:0016787">
    <property type="term" value="F:hydrolase activity"/>
    <property type="evidence" value="ECO:0007669"/>
    <property type="project" value="UniProtKB-KW"/>
</dbReference>
<feature type="domain" description="Glycoside hydrolase family 65 central catalytic" evidence="5">
    <location>
        <begin position="322"/>
        <end position="679"/>
    </location>
</feature>
<evidence type="ECO:0000313" key="9">
    <source>
        <dbReference type="Proteomes" id="UP001486565"/>
    </source>
</evidence>
<organism evidence="8 9">
    <name type="scientific">Defluviitalea saccharophila</name>
    <dbReference type="NCBI Taxonomy" id="879970"/>
    <lineage>
        <taxon>Bacteria</taxon>
        <taxon>Bacillati</taxon>
        <taxon>Bacillota</taxon>
        <taxon>Clostridia</taxon>
        <taxon>Lachnospirales</taxon>
        <taxon>Defluviitaleaceae</taxon>
        <taxon>Defluviitalea</taxon>
    </lineage>
</organism>
<feature type="coiled-coil region" evidence="4">
    <location>
        <begin position="510"/>
        <end position="537"/>
    </location>
</feature>
<dbReference type="SUPFAM" id="SSF74650">
    <property type="entry name" value="Galactose mutarotase-like"/>
    <property type="match status" value="1"/>
</dbReference>
<dbReference type="InterPro" id="IPR008928">
    <property type="entry name" value="6-hairpin_glycosidase_sf"/>
</dbReference>
<evidence type="ECO:0000256" key="3">
    <source>
        <dbReference type="ARBA" id="ARBA00022679"/>
    </source>
</evidence>
<reference evidence="8 9" key="1">
    <citation type="submission" date="2023-03" db="EMBL/GenBank/DDBJ databases">
        <title>Novel Species.</title>
        <authorList>
            <person name="Ma S."/>
        </authorList>
    </citation>
    <scope>NUCLEOTIDE SEQUENCE [LARGE SCALE GENOMIC DNA]</scope>
    <source>
        <strain evidence="8 9">LIND6LT2</strain>
    </source>
</reference>
<evidence type="ECO:0000259" key="5">
    <source>
        <dbReference type="Pfam" id="PF03632"/>
    </source>
</evidence>
<keyword evidence="9" id="KW-1185">Reference proteome</keyword>
<dbReference type="Pfam" id="PF03633">
    <property type="entry name" value="Glyco_hydro_65C"/>
    <property type="match status" value="1"/>
</dbReference>
<dbReference type="PANTHER" id="PTHR11051">
    <property type="entry name" value="GLYCOSYL HYDROLASE-RELATED"/>
    <property type="match status" value="1"/>
</dbReference>
<dbReference type="EMBL" id="CP121687">
    <property type="protein sequence ID" value="WZL69454.1"/>
    <property type="molecule type" value="Genomic_DNA"/>
</dbReference>
<dbReference type="Proteomes" id="UP001486565">
    <property type="component" value="Chromosome"/>
</dbReference>
<dbReference type="Gene3D" id="1.50.10.10">
    <property type="match status" value="1"/>
</dbReference>
<dbReference type="InterPro" id="IPR012341">
    <property type="entry name" value="6hp_glycosidase-like_sf"/>
</dbReference>
<evidence type="ECO:0000313" key="8">
    <source>
        <dbReference type="EMBL" id="WZL69454.1"/>
    </source>
</evidence>
<dbReference type="Gene3D" id="2.70.98.40">
    <property type="entry name" value="Glycoside hydrolase, family 65, N-terminal domain"/>
    <property type="match status" value="1"/>
</dbReference>
<dbReference type="SUPFAM" id="SSF48208">
    <property type="entry name" value="Six-hairpin glycosidases"/>
    <property type="match status" value="1"/>
</dbReference>
<keyword evidence="3" id="KW-0808">Transferase</keyword>
<keyword evidence="4" id="KW-0175">Coiled coil</keyword>
<sequence>MTENLKWQITSNSLEASQLLVDETLFHVANGYIGIRGNFEEGYPNQYNTIRGTYINGVYDISEVKHGEKLQGFIDNKQKIINITDVQGIELYIAGERFSLFDGEILEFKRTLDMREGISKRHIIWKSPKGHIVEINIQRMASFIKPELFVIDYAVKSINYAGEIVFVSTQKGEVSNYFDPTDPRVAGEYEKHLTVEKLDSVDGIDIITSITNKSNIRVSSAVKHVVSAEHELERIQDDQSLTSKIKLNIKDGETQRLIKYCIFTDSIRFSDCHQAAVDKMKEVLEISIDNLYELQASYLSSFWAKADVVINGDDGLQQGIHFNLFELLQSVGKDKYSNIAAKGLSGEGYEGHYFWDTEIYMLPFFLLTDKALAENLLNYRHEKLDAARENARILGHKKGALYPWRTISGSECSAYFPSGTAQYHINADIAYMFVQYYFVTGDLDFVENKAAEVLFETARLWMDTGHYVGDSFRIDAVTGPDEYTCVVNNNYYTNCMAKYNLKWAAKFYELLKDNNRLDSLADRLEVTEEEVREWQEASEKMYLPYDEKLDINPQDDSFLSKAVWDFENTPKDHYPLLLHYHPLYIYRYQVCKQADTVLAHFLLEDEQKLSTIKNSYEYYEKITTHDSSLSTCIFSIVASKLGDIKKAYDYFMQTTRLDLDNVHHNTKDGIHTANMGGTYMGMVYGFAGLRIKEQGIFFNPIIPEQWESYEFKICYQERTIKVHISKNQCNFTLLEGKELKINVYGKEYLLNNDLMINF</sequence>
<dbReference type="InterPro" id="IPR005195">
    <property type="entry name" value="Glyco_hydro_65_M"/>
</dbReference>
<feature type="domain" description="Glycoside hydrolase family 65 C-terminal" evidence="6">
    <location>
        <begin position="689"/>
        <end position="750"/>
    </location>
</feature>
<comment type="similarity">
    <text evidence="1">Belongs to the glycosyl hydrolase 65 family.</text>
</comment>
<dbReference type="Gene3D" id="2.60.420.10">
    <property type="entry name" value="Maltose phosphorylase, domain 3"/>
    <property type="match status" value="1"/>
</dbReference>
<protein>
    <submittedName>
        <fullName evidence="8">Glycosyl hydrolase family 65 protein</fullName>
    </submittedName>
</protein>